<accession>A0ABS9BBD7</accession>
<evidence type="ECO:0000256" key="1">
    <source>
        <dbReference type="SAM" id="Coils"/>
    </source>
</evidence>
<proteinExistence type="predicted"/>
<feature type="coiled-coil region" evidence="1">
    <location>
        <begin position="342"/>
        <end position="376"/>
    </location>
</feature>
<reference evidence="2 3" key="1">
    <citation type="journal article" date="2021" name="Front. Microbiol.">
        <title>Aerobic Denitrification and Heterotrophic Sulfur Oxidation in the Genus Halomonas Revealed by Six Novel Species Characterizations and Genome-Based Analysis.</title>
        <authorList>
            <person name="Wang L."/>
            <person name="Shao Z."/>
        </authorList>
    </citation>
    <scope>NUCLEOTIDE SEQUENCE [LARGE SCALE GENOMIC DNA]</scope>
    <source>
        <strain evidence="2 3">MCCC 1A05748</strain>
    </source>
</reference>
<protein>
    <submittedName>
        <fullName evidence="2">Uncharacterized protein</fullName>
    </submittedName>
</protein>
<dbReference type="Proteomes" id="UP001320154">
    <property type="component" value="Unassembled WGS sequence"/>
</dbReference>
<evidence type="ECO:0000313" key="3">
    <source>
        <dbReference type="Proteomes" id="UP001320154"/>
    </source>
</evidence>
<comment type="caution">
    <text evidence="2">The sequence shown here is derived from an EMBL/GenBank/DDBJ whole genome shotgun (WGS) entry which is preliminary data.</text>
</comment>
<keyword evidence="3" id="KW-1185">Reference proteome</keyword>
<dbReference type="RefSeq" id="WP_234251656.1">
    <property type="nucleotide sequence ID" value="NZ_JABFTQ010000020.1"/>
</dbReference>
<gene>
    <name evidence="2" type="ORF">HOP60_21095</name>
</gene>
<organism evidence="2 3">
    <name type="scientific">Billgrantia desiderata</name>
    <dbReference type="NCBI Taxonomy" id="52021"/>
    <lineage>
        <taxon>Bacteria</taxon>
        <taxon>Pseudomonadati</taxon>
        <taxon>Pseudomonadota</taxon>
        <taxon>Gammaproteobacteria</taxon>
        <taxon>Oceanospirillales</taxon>
        <taxon>Halomonadaceae</taxon>
        <taxon>Billgrantia</taxon>
    </lineage>
</organism>
<sequence>MNFLYSSSKSDRVNLPRKTFPECYKKAQNLFMSGLQYEKLSRIFCSVYGSGAWFEFCEGAYHVKYKESIDYRYSVLEGLGHGKSAEVDITGVIYHWLNDEEEGSCLSRMITEKATVKGGRVVYDYDPGVVYYLAQHFPQREEVLPEEFVFPWGGVYETHSLINSLYVRCAYHVLTVELVARKRGMKGGAESSLLLVIDRNNLINDIDYLASVGRENIEKFLDFMTYGKAVRSPDPALQPLVVSRSGMFLIPCYFVLTSNTQRNMLSLMARVTPDSFHRQSKIFEHVMVRNIANNFSGRGVCVVNRHYGVKKQREEIDAIILDEGEEFCLILELRWMLQPGDAREVINRLGECRKKVAQLERKIDFVKKNKESVLSDAYGKNIGFTEWTVNGAVVVQGFGGCLSSNPTLPIVTIDVLLAGLSEVDSLRELYRWICSLSWLPKEGVHFKPSFEDIDVGGIKIRRPCIELLVDQKNYVEGLSKSWRF</sequence>
<dbReference type="EMBL" id="JABFTQ010000020">
    <property type="protein sequence ID" value="MCE8049208.1"/>
    <property type="molecule type" value="Genomic_DNA"/>
</dbReference>
<keyword evidence="1" id="KW-0175">Coiled coil</keyword>
<evidence type="ECO:0000313" key="2">
    <source>
        <dbReference type="EMBL" id="MCE8049208.1"/>
    </source>
</evidence>
<name>A0ABS9BBD7_9GAMM</name>